<dbReference type="eggNOG" id="KOG1339">
    <property type="taxonomic scope" value="Eukaryota"/>
</dbReference>
<dbReference type="InterPro" id="IPR051708">
    <property type="entry name" value="Plant_Aspart_Prot_A1"/>
</dbReference>
<keyword evidence="3" id="KW-0964">Secreted</keyword>
<feature type="active site" evidence="9">
    <location>
        <position position="118"/>
    </location>
</feature>
<dbReference type="InterPro" id="IPR034161">
    <property type="entry name" value="Pepsin-like_plant"/>
</dbReference>
<evidence type="ECO:0000313" key="13">
    <source>
        <dbReference type="EMBL" id="EYU37460.1"/>
    </source>
</evidence>
<feature type="domain" description="Peptidase A1" evidence="12">
    <location>
        <begin position="100"/>
        <end position="444"/>
    </location>
</feature>
<dbReference type="Proteomes" id="UP000030748">
    <property type="component" value="Unassembled WGS sequence"/>
</dbReference>
<dbReference type="Pfam" id="PF14541">
    <property type="entry name" value="TAXi_C"/>
    <property type="match status" value="1"/>
</dbReference>
<dbReference type="AlphaFoldDB" id="A0A022RF06"/>
<dbReference type="FunFam" id="2.40.70.10:FF:000016">
    <property type="entry name" value="Probable aspartic protease At2g35615"/>
    <property type="match status" value="1"/>
</dbReference>
<evidence type="ECO:0000256" key="3">
    <source>
        <dbReference type="ARBA" id="ARBA00022525"/>
    </source>
</evidence>
<dbReference type="OrthoDB" id="2747330at2759"/>
<dbReference type="InterPro" id="IPR032799">
    <property type="entry name" value="TAXi_C"/>
</dbReference>
<reference evidence="13 14" key="1">
    <citation type="journal article" date="2013" name="Proc. Natl. Acad. Sci. U.S.A.">
        <title>Fine-scale variation in meiotic recombination in Mimulus inferred from population shotgun sequencing.</title>
        <authorList>
            <person name="Hellsten U."/>
            <person name="Wright K.M."/>
            <person name="Jenkins J."/>
            <person name="Shu S."/>
            <person name="Yuan Y."/>
            <person name="Wessler S.R."/>
            <person name="Schmutz J."/>
            <person name="Willis J.H."/>
            <person name="Rokhsar D.S."/>
        </authorList>
    </citation>
    <scope>NUCLEOTIDE SEQUENCE [LARGE SCALE GENOMIC DNA]</scope>
    <source>
        <strain evidence="14">cv. DUN x IM62</strain>
    </source>
</reference>
<dbReference type="PANTHER" id="PTHR47967:SF128">
    <property type="entry name" value="ASPARTIC PROTEINASE CDR1-LIKE"/>
    <property type="match status" value="1"/>
</dbReference>
<dbReference type="GO" id="GO:0006508">
    <property type="term" value="P:proteolysis"/>
    <property type="evidence" value="ECO:0007669"/>
    <property type="project" value="UniProtKB-KW"/>
</dbReference>
<evidence type="ECO:0000256" key="9">
    <source>
        <dbReference type="PIRSR" id="PIRSR601461-1"/>
    </source>
</evidence>
<comment type="similarity">
    <text evidence="2 10">Belongs to the peptidase A1 family.</text>
</comment>
<dbReference type="GO" id="GO:0005576">
    <property type="term" value="C:extracellular region"/>
    <property type="evidence" value="ECO:0000318"/>
    <property type="project" value="GO_Central"/>
</dbReference>
<keyword evidence="4 10" id="KW-0645">Protease</keyword>
<evidence type="ECO:0000256" key="4">
    <source>
        <dbReference type="ARBA" id="ARBA00022670"/>
    </source>
</evidence>
<keyword evidence="14" id="KW-1185">Reference proteome</keyword>
<name>A0A022RF06_ERYGU</name>
<keyword evidence="6 10" id="KW-0064">Aspartyl protease</keyword>
<dbReference type="GO" id="GO:0004190">
    <property type="term" value="F:aspartic-type endopeptidase activity"/>
    <property type="evidence" value="ECO:0000318"/>
    <property type="project" value="GO_Central"/>
</dbReference>
<evidence type="ECO:0000256" key="6">
    <source>
        <dbReference type="ARBA" id="ARBA00022750"/>
    </source>
</evidence>
<feature type="active site" evidence="9">
    <location>
        <position position="329"/>
    </location>
</feature>
<gene>
    <name evidence="13" type="ORF">MIMGU_mgv1a026104mg</name>
</gene>
<evidence type="ECO:0000256" key="10">
    <source>
        <dbReference type="RuleBase" id="RU000454"/>
    </source>
</evidence>
<dbReference type="SUPFAM" id="SSF50630">
    <property type="entry name" value="Acid proteases"/>
    <property type="match status" value="1"/>
</dbReference>
<dbReference type="PROSITE" id="PS00141">
    <property type="entry name" value="ASP_PROTEASE"/>
    <property type="match status" value="2"/>
</dbReference>
<dbReference type="FunFam" id="2.40.70.10:FF:000050">
    <property type="entry name" value="Aspartic proteinase CDR1"/>
    <property type="match status" value="1"/>
</dbReference>
<dbReference type="PANTHER" id="PTHR47967">
    <property type="entry name" value="OS07G0603500 PROTEIN-RELATED"/>
    <property type="match status" value="1"/>
</dbReference>
<dbReference type="PROSITE" id="PS51767">
    <property type="entry name" value="PEPTIDASE_A1"/>
    <property type="match status" value="1"/>
</dbReference>
<proteinExistence type="inferred from homology"/>
<dbReference type="InterPro" id="IPR032861">
    <property type="entry name" value="TAXi_N"/>
</dbReference>
<dbReference type="Pfam" id="PF14543">
    <property type="entry name" value="TAXi_N"/>
    <property type="match status" value="1"/>
</dbReference>
<evidence type="ECO:0000259" key="12">
    <source>
        <dbReference type="PROSITE" id="PS51767"/>
    </source>
</evidence>
<dbReference type="CDD" id="cd05476">
    <property type="entry name" value="pepsin_A_like_plant"/>
    <property type="match status" value="1"/>
</dbReference>
<evidence type="ECO:0000256" key="5">
    <source>
        <dbReference type="ARBA" id="ARBA00022729"/>
    </source>
</evidence>
<dbReference type="Gene3D" id="2.40.70.10">
    <property type="entry name" value="Acid Proteases"/>
    <property type="match status" value="2"/>
</dbReference>
<evidence type="ECO:0000256" key="2">
    <source>
        <dbReference type="ARBA" id="ARBA00007447"/>
    </source>
</evidence>
<evidence type="ECO:0000313" key="14">
    <source>
        <dbReference type="Proteomes" id="UP000030748"/>
    </source>
</evidence>
<evidence type="ECO:0000256" key="7">
    <source>
        <dbReference type="ARBA" id="ARBA00022801"/>
    </source>
</evidence>
<evidence type="ECO:0000256" key="11">
    <source>
        <dbReference type="SAM" id="SignalP"/>
    </source>
</evidence>
<dbReference type="OMA" id="CYNTATN"/>
<protein>
    <recommendedName>
        <fullName evidence="12">Peptidase A1 domain-containing protein</fullName>
    </recommendedName>
</protein>
<sequence>MAFYVPNPLSMIFLSAFVLCLISLSEEAKNNNGGITVDLIHRDSPLSPFYEPSNTQFQRRMNSFHRSIARSVRLGHFTNTSSAKLSAAAEAPVSPNSGEYLMKILIGTPPVEVVAIADTGSDLTWIQCSPCTNCYKQKPPLFDPTKSKTYQNISCGSKQCQLLSPAVSQCDDDRKNCNYFATYGGGSYSEGDIGAETFTFDSNVEFSKVVFGCGHDNYGSFLEAASGLVGIGGGASSILRQLEKSIGGAKFSYCLTSPDSNVSSRITFGGSAVVEGSKVVSTPLKTAPGETFYYVTLEGFSVGNKRLVHINDSIPESDSESESTNIAIDSGTTLTILPSSIYDELESAVAEAVKGKRVDDPRGVNGLCYESPGNGGFNSPPITAHFEGADVVLPPGSTFVEAAEGVVCLTLVSGGNLSLPIFGNIHQRNYLIGFDLQNQKVNFLPTDCSKPRI</sequence>
<comment type="subcellular location">
    <subcellularLocation>
        <location evidence="1">Secreted</location>
    </subcellularLocation>
</comment>
<keyword evidence="7 10" id="KW-0378">Hydrolase</keyword>
<accession>A0A022RF06</accession>
<dbReference type="InterPro" id="IPR001461">
    <property type="entry name" value="Aspartic_peptidase_A1"/>
</dbReference>
<feature type="signal peptide" evidence="11">
    <location>
        <begin position="1"/>
        <end position="27"/>
    </location>
</feature>
<dbReference type="InterPro" id="IPR001969">
    <property type="entry name" value="Aspartic_peptidase_AS"/>
</dbReference>
<dbReference type="KEGG" id="egt:105957919"/>
<dbReference type="EMBL" id="KI630517">
    <property type="protein sequence ID" value="EYU37460.1"/>
    <property type="molecule type" value="Genomic_DNA"/>
</dbReference>
<organism evidence="13 14">
    <name type="scientific">Erythranthe guttata</name>
    <name type="common">Yellow monkey flower</name>
    <name type="synonym">Mimulus guttatus</name>
    <dbReference type="NCBI Taxonomy" id="4155"/>
    <lineage>
        <taxon>Eukaryota</taxon>
        <taxon>Viridiplantae</taxon>
        <taxon>Streptophyta</taxon>
        <taxon>Embryophyta</taxon>
        <taxon>Tracheophyta</taxon>
        <taxon>Spermatophyta</taxon>
        <taxon>Magnoliopsida</taxon>
        <taxon>eudicotyledons</taxon>
        <taxon>Gunneridae</taxon>
        <taxon>Pentapetalae</taxon>
        <taxon>asterids</taxon>
        <taxon>lamiids</taxon>
        <taxon>Lamiales</taxon>
        <taxon>Phrymaceae</taxon>
        <taxon>Erythranthe</taxon>
    </lineage>
</organism>
<dbReference type="PRINTS" id="PR00792">
    <property type="entry name" value="PEPSIN"/>
</dbReference>
<dbReference type="STRING" id="4155.A0A022RF06"/>
<evidence type="ECO:0000256" key="1">
    <source>
        <dbReference type="ARBA" id="ARBA00004613"/>
    </source>
</evidence>
<feature type="chain" id="PRO_5001505069" description="Peptidase A1 domain-containing protein" evidence="11">
    <location>
        <begin position="28"/>
        <end position="453"/>
    </location>
</feature>
<keyword evidence="5 11" id="KW-0732">Signal</keyword>
<dbReference type="InterPro" id="IPR033121">
    <property type="entry name" value="PEPTIDASE_A1"/>
</dbReference>
<keyword evidence="8" id="KW-0325">Glycoprotein</keyword>
<evidence type="ECO:0000256" key="8">
    <source>
        <dbReference type="ARBA" id="ARBA00023180"/>
    </source>
</evidence>
<dbReference type="InterPro" id="IPR021109">
    <property type="entry name" value="Peptidase_aspartic_dom_sf"/>
</dbReference>